<gene>
    <name evidence="5" type="ORF">GCM10017577_63680</name>
</gene>
<dbReference type="GO" id="GO:0000160">
    <property type="term" value="P:phosphorelay signal transduction system"/>
    <property type="evidence" value="ECO:0007669"/>
    <property type="project" value="InterPro"/>
</dbReference>
<dbReference type="PROSITE" id="PS50110">
    <property type="entry name" value="RESPONSE_REGULATORY"/>
    <property type="match status" value="1"/>
</dbReference>
<evidence type="ECO:0000256" key="2">
    <source>
        <dbReference type="ARBA" id="ARBA00023125"/>
    </source>
</evidence>
<evidence type="ECO:0000256" key="1">
    <source>
        <dbReference type="ARBA" id="ARBA00022553"/>
    </source>
</evidence>
<dbReference type="InterPro" id="IPR001789">
    <property type="entry name" value="Sig_transdc_resp-reg_receiver"/>
</dbReference>
<sequence length="212" mass="22706">MGPSIVIVDDHPAIVDGVRAWCARAEPEIRVLASGARVEVALEEPAADAVVLDLQLGSGSPAYGDLARLVDAGRRVVVYSQHADSDTALRCLELGAATYLTKAEGPEHLIPALRAVVQDRPYTPPVLGGAMAADPRPDRPVLSEREREVLLAWFESDSKQLVAQRFHLSVKTVDTYIGRVRIKYADAGRPATTKAALVARALQDGLIDLAGL</sequence>
<name>A0A9W6UEX3_9PSEU</name>
<evidence type="ECO:0000313" key="6">
    <source>
        <dbReference type="Proteomes" id="UP001143463"/>
    </source>
</evidence>
<keyword evidence="6" id="KW-1185">Reference proteome</keyword>
<dbReference type="SUPFAM" id="SSF46894">
    <property type="entry name" value="C-terminal effector domain of the bipartite response regulators"/>
    <property type="match status" value="1"/>
</dbReference>
<keyword evidence="2" id="KW-0238">DNA-binding</keyword>
<reference evidence="5" key="2">
    <citation type="submission" date="2023-01" db="EMBL/GenBank/DDBJ databases">
        <authorList>
            <person name="Sun Q."/>
            <person name="Evtushenko L."/>
        </authorList>
    </citation>
    <scope>NUCLEOTIDE SEQUENCE</scope>
    <source>
        <strain evidence="5">VKM Ac-1069</strain>
    </source>
</reference>
<dbReference type="InterPro" id="IPR000792">
    <property type="entry name" value="Tscrpt_reg_LuxR_C"/>
</dbReference>
<feature type="modified residue" description="4-aspartylphosphate" evidence="3">
    <location>
        <position position="53"/>
    </location>
</feature>
<dbReference type="GO" id="GO:0003677">
    <property type="term" value="F:DNA binding"/>
    <property type="evidence" value="ECO:0007669"/>
    <property type="project" value="UniProtKB-KW"/>
</dbReference>
<dbReference type="PANTHER" id="PTHR43214:SF43">
    <property type="entry name" value="TWO-COMPONENT RESPONSE REGULATOR"/>
    <property type="match status" value="1"/>
</dbReference>
<proteinExistence type="predicted"/>
<dbReference type="InterPro" id="IPR039420">
    <property type="entry name" value="WalR-like"/>
</dbReference>
<dbReference type="InterPro" id="IPR011006">
    <property type="entry name" value="CheY-like_superfamily"/>
</dbReference>
<dbReference type="RefSeq" id="WP_037047543.1">
    <property type="nucleotide sequence ID" value="NZ_BAAAUZ010000006.1"/>
</dbReference>
<dbReference type="GO" id="GO:0006355">
    <property type="term" value="P:regulation of DNA-templated transcription"/>
    <property type="evidence" value="ECO:0007669"/>
    <property type="project" value="InterPro"/>
</dbReference>
<dbReference type="SMART" id="SM00448">
    <property type="entry name" value="REC"/>
    <property type="match status" value="1"/>
</dbReference>
<dbReference type="SMART" id="SM00421">
    <property type="entry name" value="HTH_LUXR"/>
    <property type="match status" value="1"/>
</dbReference>
<dbReference type="AlphaFoldDB" id="A0A9W6UEX3"/>
<organism evidence="5 6">
    <name type="scientific">Pseudonocardia halophobica</name>
    <dbReference type="NCBI Taxonomy" id="29401"/>
    <lineage>
        <taxon>Bacteria</taxon>
        <taxon>Bacillati</taxon>
        <taxon>Actinomycetota</taxon>
        <taxon>Actinomycetes</taxon>
        <taxon>Pseudonocardiales</taxon>
        <taxon>Pseudonocardiaceae</taxon>
        <taxon>Pseudonocardia</taxon>
    </lineage>
</organism>
<dbReference type="EMBL" id="BSFQ01000043">
    <property type="protein sequence ID" value="GLL15219.1"/>
    <property type="molecule type" value="Genomic_DNA"/>
</dbReference>
<dbReference type="SUPFAM" id="SSF52172">
    <property type="entry name" value="CheY-like"/>
    <property type="match status" value="1"/>
</dbReference>
<dbReference type="Pfam" id="PF00072">
    <property type="entry name" value="Response_reg"/>
    <property type="match status" value="1"/>
</dbReference>
<feature type="domain" description="Response regulatory" evidence="4">
    <location>
        <begin position="4"/>
        <end position="117"/>
    </location>
</feature>
<keyword evidence="1 3" id="KW-0597">Phosphoprotein</keyword>
<reference evidence="5" key="1">
    <citation type="journal article" date="2014" name="Int. J. Syst. Evol. Microbiol.">
        <title>Complete genome sequence of Corynebacterium casei LMG S-19264T (=DSM 44701T), isolated from a smear-ripened cheese.</title>
        <authorList>
            <consortium name="US DOE Joint Genome Institute (JGI-PGF)"/>
            <person name="Walter F."/>
            <person name="Albersmeier A."/>
            <person name="Kalinowski J."/>
            <person name="Ruckert C."/>
        </authorList>
    </citation>
    <scope>NUCLEOTIDE SEQUENCE</scope>
    <source>
        <strain evidence="5">VKM Ac-1069</strain>
    </source>
</reference>
<dbReference type="Gene3D" id="1.10.10.10">
    <property type="entry name" value="Winged helix-like DNA-binding domain superfamily/Winged helix DNA-binding domain"/>
    <property type="match status" value="1"/>
</dbReference>
<dbReference type="InterPro" id="IPR016032">
    <property type="entry name" value="Sig_transdc_resp-reg_C-effctor"/>
</dbReference>
<evidence type="ECO:0000313" key="5">
    <source>
        <dbReference type="EMBL" id="GLL15219.1"/>
    </source>
</evidence>
<dbReference type="CDD" id="cd17535">
    <property type="entry name" value="REC_NarL-like"/>
    <property type="match status" value="1"/>
</dbReference>
<dbReference type="InterPro" id="IPR036388">
    <property type="entry name" value="WH-like_DNA-bd_sf"/>
</dbReference>
<dbReference type="Gene3D" id="3.40.50.2300">
    <property type="match status" value="1"/>
</dbReference>
<protein>
    <recommendedName>
        <fullName evidence="4">Response regulatory domain-containing protein</fullName>
    </recommendedName>
</protein>
<evidence type="ECO:0000259" key="4">
    <source>
        <dbReference type="PROSITE" id="PS50110"/>
    </source>
</evidence>
<accession>A0A9W6UEX3</accession>
<comment type="caution">
    <text evidence="5">The sequence shown here is derived from an EMBL/GenBank/DDBJ whole genome shotgun (WGS) entry which is preliminary data.</text>
</comment>
<dbReference type="Proteomes" id="UP001143463">
    <property type="component" value="Unassembled WGS sequence"/>
</dbReference>
<dbReference type="PANTHER" id="PTHR43214">
    <property type="entry name" value="TWO-COMPONENT RESPONSE REGULATOR"/>
    <property type="match status" value="1"/>
</dbReference>
<dbReference type="Pfam" id="PF00196">
    <property type="entry name" value="GerE"/>
    <property type="match status" value="1"/>
</dbReference>
<dbReference type="InterPro" id="IPR058245">
    <property type="entry name" value="NreC/VraR/RcsB-like_REC"/>
</dbReference>
<evidence type="ECO:0000256" key="3">
    <source>
        <dbReference type="PROSITE-ProRule" id="PRU00169"/>
    </source>
</evidence>